<evidence type="ECO:0000313" key="3">
    <source>
        <dbReference type="EMBL" id="KXU36172.1"/>
    </source>
</evidence>
<dbReference type="Proteomes" id="UP000071392">
    <property type="component" value="Unassembled WGS sequence"/>
</dbReference>
<proteinExistence type="predicted"/>
<keyword evidence="4" id="KW-1185">Reference proteome</keyword>
<dbReference type="InterPro" id="IPR050879">
    <property type="entry name" value="Acyltransferase_3"/>
</dbReference>
<evidence type="ECO:0000313" key="4">
    <source>
        <dbReference type="Proteomes" id="UP000071392"/>
    </source>
</evidence>
<feature type="transmembrane region" description="Helical" evidence="1">
    <location>
        <begin position="228"/>
        <end position="246"/>
    </location>
</feature>
<name>A0A139SNT9_9BACT</name>
<comment type="caution">
    <text evidence="3">The sequence shown here is derived from an EMBL/GenBank/DDBJ whole genome shotgun (WGS) entry which is preliminary data.</text>
</comment>
<dbReference type="InterPro" id="IPR002656">
    <property type="entry name" value="Acyl_transf_3_dom"/>
</dbReference>
<feature type="transmembrane region" description="Helical" evidence="1">
    <location>
        <begin position="190"/>
        <end position="207"/>
    </location>
</feature>
<feature type="transmembrane region" description="Helical" evidence="1">
    <location>
        <begin position="320"/>
        <end position="340"/>
    </location>
</feature>
<feature type="transmembrane region" description="Helical" evidence="1">
    <location>
        <begin position="21"/>
        <end position="39"/>
    </location>
</feature>
<dbReference type="GO" id="GO:0000271">
    <property type="term" value="P:polysaccharide biosynthetic process"/>
    <property type="evidence" value="ECO:0007669"/>
    <property type="project" value="TreeGrafter"/>
</dbReference>
<protein>
    <recommendedName>
        <fullName evidence="2">Acyltransferase 3 domain-containing protein</fullName>
    </recommendedName>
</protein>
<evidence type="ECO:0000256" key="1">
    <source>
        <dbReference type="SAM" id="Phobius"/>
    </source>
</evidence>
<dbReference type="OrthoDB" id="290051at2"/>
<keyword evidence="1" id="KW-0472">Membrane</keyword>
<dbReference type="RefSeq" id="WP_068711437.1">
    <property type="nucleotide sequence ID" value="NZ_LSZP01000030.1"/>
</dbReference>
<feature type="transmembrane region" description="Helical" evidence="1">
    <location>
        <begin position="133"/>
        <end position="155"/>
    </location>
</feature>
<dbReference type="STRING" id="1548208.AXK12_03930"/>
<sequence length="355" mass="40563">MPPEYPAARTILPKKRFGEVDSLRAIACALVVIAHARVWPPWLNDFLMDRVEIGAIGVVMFFAISGFVIPDTLRGMRLEGVKRFFIRRFWRLYPPFWVAFLLTLWIKPQYGVGDWIWDAVMLPSLGSRGHSIAQFWTLEIELVFYLAIAGLFLIFGHLGKKVLLLGYLLLLGLAVRKVTASDAVVDYDTMLPYLVVMFWGGICREIRRFDFYRYRWLTPKLGVNWARSSALGVVSGMTMIVLLMSYSAVRGTGRSCELAGALGILGFLLWVILTPVRIDWLSRIGRWTYSTYLFHFVVIFIARPLFNIPDFEVTSLVPPYFTALCFLVSFALGALVYRWIEQPSDHVGKQLTTKL</sequence>
<keyword evidence="1" id="KW-1133">Transmembrane helix</keyword>
<dbReference type="PANTHER" id="PTHR23028">
    <property type="entry name" value="ACETYLTRANSFERASE"/>
    <property type="match status" value="1"/>
</dbReference>
<dbReference type="AlphaFoldDB" id="A0A139SNT9"/>
<feature type="transmembrane region" description="Helical" evidence="1">
    <location>
        <begin position="89"/>
        <end position="106"/>
    </location>
</feature>
<reference evidence="3 4" key="1">
    <citation type="submission" date="2016-02" db="EMBL/GenBank/DDBJ databases">
        <authorList>
            <person name="Wen L."/>
            <person name="He K."/>
            <person name="Yang H."/>
        </authorList>
    </citation>
    <scope>NUCLEOTIDE SEQUENCE [LARGE SCALE GENOMIC DNA]</scope>
    <source>
        <strain evidence="3 4">CV41</strain>
    </source>
</reference>
<dbReference type="Pfam" id="PF01757">
    <property type="entry name" value="Acyl_transf_3"/>
    <property type="match status" value="1"/>
</dbReference>
<evidence type="ECO:0000259" key="2">
    <source>
        <dbReference type="Pfam" id="PF01757"/>
    </source>
</evidence>
<dbReference type="GO" id="GO:0016020">
    <property type="term" value="C:membrane"/>
    <property type="evidence" value="ECO:0007669"/>
    <property type="project" value="TreeGrafter"/>
</dbReference>
<keyword evidence="1" id="KW-0812">Transmembrane</keyword>
<dbReference type="PANTHER" id="PTHR23028:SF53">
    <property type="entry name" value="ACYL_TRANSF_3 DOMAIN-CONTAINING PROTEIN"/>
    <property type="match status" value="1"/>
</dbReference>
<dbReference type="GO" id="GO:0016747">
    <property type="term" value="F:acyltransferase activity, transferring groups other than amino-acyl groups"/>
    <property type="evidence" value="ECO:0007669"/>
    <property type="project" value="InterPro"/>
</dbReference>
<feature type="domain" description="Acyltransferase 3" evidence="2">
    <location>
        <begin position="19"/>
        <end position="337"/>
    </location>
</feature>
<feature type="transmembrane region" description="Helical" evidence="1">
    <location>
        <begin position="162"/>
        <end position="178"/>
    </location>
</feature>
<dbReference type="EMBL" id="LSZP01000030">
    <property type="protein sequence ID" value="KXU36172.1"/>
    <property type="molecule type" value="Genomic_DNA"/>
</dbReference>
<feature type="transmembrane region" description="Helical" evidence="1">
    <location>
        <begin position="258"/>
        <end position="278"/>
    </location>
</feature>
<organism evidence="3 4">
    <name type="scientific">Cephaloticoccus capnophilus</name>
    <dbReference type="NCBI Taxonomy" id="1548208"/>
    <lineage>
        <taxon>Bacteria</taxon>
        <taxon>Pseudomonadati</taxon>
        <taxon>Verrucomicrobiota</taxon>
        <taxon>Opitutia</taxon>
        <taxon>Opitutales</taxon>
        <taxon>Opitutaceae</taxon>
        <taxon>Cephaloticoccus</taxon>
    </lineage>
</organism>
<feature type="transmembrane region" description="Helical" evidence="1">
    <location>
        <begin position="51"/>
        <end position="69"/>
    </location>
</feature>
<accession>A0A139SNT9</accession>
<feature type="transmembrane region" description="Helical" evidence="1">
    <location>
        <begin position="290"/>
        <end position="308"/>
    </location>
</feature>
<gene>
    <name evidence="3" type="ORF">AXK12_03930</name>
</gene>